<evidence type="ECO:0008006" key="3">
    <source>
        <dbReference type="Google" id="ProtNLM"/>
    </source>
</evidence>
<proteinExistence type="predicted"/>
<dbReference type="STRING" id="403935.SAMN05216481_11469"/>
<keyword evidence="2" id="KW-1185">Reference proteome</keyword>
<protein>
    <recommendedName>
        <fullName evidence="3">E9imm peptide</fullName>
    </recommendedName>
</protein>
<dbReference type="EMBL" id="FOET01000014">
    <property type="protein sequence ID" value="SEQ74568.1"/>
    <property type="molecule type" value="Genomic_DNA"/>
</dbReference>
<dbReference type="AlphaFoldDB" id="A0A1H9IJ32"/>
<dbReference type="RefSeq" id="WP_245770233.1">
    <property type="nucleotide sequence ID" value="NZ_FOET01000014.1"/>
</dbReference>
<evidence type="ECO:0000313" key="1">
    <source>
        <dbReference type="EMBL" id="SEQ74568.1"/>
    </source>
</evidence>
<evidence type="ECO:0000313" key="2">
    <source>
        <dbReference type="Proteomes" id="UP000199055"/>
    </source>
</evidence>
<gene>
    <name evidence="1" type="ORF">SAMN05216481_11469</name>
</gene>
<sequence>MTHRTMTREEALPLVQRLIDGDYTDEAEGNTLLEALERGLACPHISGYIFWDLDPELTAVKVVDRALAYQPIAL</sequence>
<reference evidence="1 2" key="1">
    <citation type="submission" date="2016-10" db="EMBL/GenBank/DDBJ databases">
        <authorList>
            <person name="de Groot N.N."/>
        </authorList>
    </citation>
    <scope>NUCLEOTIDE SEQUENCE [LARGE SCALE GENOMIC DNA]</scope>
    <source>
        <strain evidence="1 2">CGMCC 4.3519</strain>
    </source>
</reference>
<dbReference type="Proteomes" id="UP000199055">
    <property type="component" value="Unassembled WGS sequence"/>
</dbReference>
<name>A0A1H9IJ32_9ACTN</name>
<accession>A0A1H9IJ32</accession>
<organism evidence="1 2">
    <name type="scientific">Streptomyces radiopugnans</name>
    <dbReference type="NCBI Taxonomy" id="403935"/>
    <lineage>
        <taxon>Bacteria</taxon>
        <taxon>Bacillati</taxon>
        <taxon>Actinomycetota</taxon>
        <taxon>Actinomycetes</taxon>
        <taxon>Kitasatosporales</taxon>
        <taxon>Streptomycetaceae</taxon>
        <taxon>Streptomyces</taxon>
    </lineage>
</organism>